<dbReference type="OrthoDB" id="4578369at2"/>
<dbReference type="EMBL" id="OBEG01000001">
    <property type="protein sequence ID" value="SNY74454.1"/>
    <property type="molecule type" value="Genomic_DNA"/>
</dbReference>
<dbReference type="InterPro" id="IPR017515">
    <property type="entry name" value="MeMalonyl-CoA_epimerase"/>
</dbReference>
<dbReference type="InterPro" id="IPR029068">
    <property type="entry name" value="Glyas_Bleomycin-R_OHBP_Dase"/>
</dbReference>
<sequence length="163" mass="18232">MSYADGPITQIAWVTDDIEKAERFFVTHFGVRKWTRIPDVVFGPRTCTYRGRPADFTAHIALSYLDDIQLELIQPIRGESIYAEFLARRGPGLHHVCFEPDDFDGAVAAAERDGLTVVQRGDMAADMRFAYVDGASEGVPFIELAEIGPAMRAFFDQVRRSAT</sequence>
<name>A0A285KP75_9NOCA</name>
<keyword evidence="2" id="KW-0479">Metal-binding</keyword>
<dbReference type="Pfam" id="PF13669">
    <property type="entry name" value="Glyoxalase_4"/>
    <property type="match status" value="1"/>
</dbReference>
<dbReference type="GO" id="GO:0046491">
    <property type="term" value="P:L-methylmalonyl-CoA metabolic process"/>
    <property type="evidence" value="ECO:0007669"/>
    <property type="project" value="TreeGrafter"/>
</dbReference>
<dbReference type="PROSITE" id="PS51819">
    <property type="entry name" value="VOC"/>
    <property type="match status" value="1"/>
</dbReference>
<keyword evidence="5" id="KW-1185">Reference proteome</keyword>
<evidence type="ECO:0000313" key="4">
    <source>
        <dbReference type="EMBL" id="SNY74454.1"/>
    </source>
</evidence>
<evidence type="ECO:0000259" key="3">
    <source>
        <dbReference type="PROSITE" id="PS51819"/>
    </source>
</evidence>
<evidence type="ECO:0000313" key="5">
    <source>
        <dbReference type="Proteomes" id="UP000219565"/>
    </source>
</evidence>
<proteinExistence type="inferred from homology"/>
<dbReference type="GO" id="GO:0051213">
    <property type="term" value="F:dioxygenase activity"/>
    <property type="evidence" value="ECO:0007669"/>
    <property type="project" value="UniProtKB-KW"/>
</dbReference>
<dbReference type="AlphaFoldDB" id="A0A285KP75"/>
<dbReference type="GO" id="GO:0046872">
    <property type="term" value="F:metal ion binding"/>
    <property type="evidence" value="ECO:0007669"/>
    <property type="project" value="UniProtKB-KW"/>
</dbReference>
<accession>A0A285KP75</accession>
<reference evidence="4 5" key="1">
    <citation type="submission" date="2017-09" db="EMBL/GenBank/DDBJ databases">
        <authorList>
            <person name="Ehlers B."/>
            <person name="Leendertz F.H."/>
        </authorList>
    </citation>
    <scope>NUCLEOTIDE SEQUENCE [LARGE SCALE GENOMIC DNA]</scope>
    <source>
        <strain evidence="4 5">DSM 45537</strain>
    </source>
</reference>
<gene>
    <name evidence="4" type="ORF">SAMN04244553_0253</name>
</gene>
<dbReference type="RefSeq" id="WP_097243303.1">
    <property type="nucleotide sequence ID" value="NZ_OBEG01000001.1"/>
</dbReference>
<dbReference type="GO" id="GO:0004493">
    <property type="term" value="F:methylmalonyl-CoA epimerase activity"/>
    <property type="evidence" value="ECO:0007669"/>
    <property type="project" value="TreeGrafter"/>
</dbReference>
<organism evidence="4 5">
    <name type="scientific">Nocardia amikacinitolerans</name>
    <dbReference type="NCBI Taxonomy" id="756689"/>
    <lineage>
        <taxon>Bacteria</taxon>
        <taxon>Bacillati</taxon>
        <taxon>Actinomycetota</taxon>
        <taxon>Actinomycetes</taxon>
        <taxon>Mycobacteriales</taxon>
        <taxon>Nocardiaceae</taxon>
        <taxon>Nocardia</taxon>
    </lineage>
</organism>
<protein>
    <submittedName>
        <fullName evidence="4">Glyoxalase/Bleomycin resistance protein/Dioxygenase superfamily protein</fullName>
    </submittedName>
</protein>
<dbReference type="Proteomes" id="UP000219565">
    <property type="component" value="Unassembled WGS sequence"/>
</dbReference>
<dbReference type="CDD" id="cd07249">
    <property type="entry name" value="MMCE"/>
    <property type="match status" value="1"/>
</dbReference>
<keyword evidence="4" id="KW-0560">Oxidoreductase</keyword>
<dbReference type="Gene3D" id="3.10.180.10">
    <property type="entry name" value="2,3-Dihydroxybiphenyl 1,2-Dioxygenase, domain 1"/>
    <property type="match status" value="1"/>
</dbReference>
<keyword evidence="4" id="KW-0223">Dioxygenase</keyword>
<evidence type="ECO:0000256" key="1">
    <source>
        <dbReference type="ARBA" id="ARBA00009308"/>
    </source>
</evidence>
<comment type="similarity">
    <text evidence="1">Belongs to the methylmalonyl-CoA epimerase family.</text>
</comment>
<dbReference type="InterPro" id="IPR037523">
    <property type="entry name" value="VOC_core"/>
</dbReference>
<evidence type="ECO:0000256" key="2">
    <source>
        <dbReference type="ARBA" id="ARBA00022723"/>
    </source>
</evidence>
<dbReference type="PANTHER" id="PTHR43048">
    <property type="entry name" value="METHYLMALONYL-COA EPIMERASE"/>
    <property type="match status" value="1"/>
</dbReference>
<dbReference type="STRING" id="1379680.GCA_001612615_00770"/>
<dbReference type="PANTHER" id="PTHR43048:SF3">
    <property type="entry name" value="METHYLMALONYL-COA EPIMERASE, MITOCHONDRIAL"/>
    <property type="match status" value="1"/>
</dbReference>
<dbReference type="SUPFAM" id="SSF54593">
    <property type="entry name" value="Glyoxalase/Bleomycin resistance protein/Dihydroxybiphenyl dioxygenase"/>
    <property type="match status" value="1"/>
</dbReference>
<feature type="domain" description="VOC" evidence="3">
    <location>
        <begin position="7"/>
        <end position="147"/>
    </location>
</feature>
<dbReference type="InterPro" id="IPR051785">
    <property type="entry name" value="MMCE/EMCE_epimerase"/>
</dbReference>